<keyword evidence="3" id="KW-1185">Reference proteome</keyword>
<reference evidence="2 3" key="1">
    <citation type="submission" date="2023-01" db="EMBL/GenBank/DDBJ databases">
        <title>Analysis of 21 Apiospora genomes using comparative genomics revels a genus with tremendous synthesis potential of carbohydrate active enzymes and secondary metabolites.</title>
        <authorList>
            <person name="Sorensen T."/>
        </authorList>
    </citation>
    <scope>NUCLEOTIDE SEQUENCE [LARGE SCALE GENOMIC DNA]</scope>
    <source>
        <strain evidence="2 3">CBS 83171</strain>
    </source>
</reference>
<evidence type="ECO:0000259" key="1">
    <source>
        <dbReference type="Pfam" id="PF06985"/>
    </source>
</evidence>
<dbReference type="Proteomes" id="UP001446871">
    <property type="component" value="Unassembled WGS sequence"/>
</dbReference>
<sequence length="581" mass="66709">MIHQYKHIPLQPDAIRLLDLLPSRKRGAPVRCRIRQVKFAKARSAYDALSYVWGPRKAALVQLRRGYRVRTLWIDAICIDQTPKGETERNRQVKEMDQVYENAATVLVWLGAENLTHITTTIDLIPVLLAFLADALCGTAISLMSGKFNHDEILLPTTFSDLSYNPNYEKALKALSTRLWFTRVWTVQMSWRHLRLLTAVCDIINNVSSRDLNSEFGRMYEQILFRGDARRMVKDIGKLDHYGDEQFLNGTKDRRRMFLTCMKGLECKMPHDKIYGLYQILRIMKIDLPDPDYSAPIDKVANDFTRAAIASLQTLDVFTSDLPHEDPSVPSWIPRDLTNPKPEVWARQGESVVAWCFEDEGKRSKALLWAPETATTDRLGVSGKRIGALETVLACTREPLDSSKDLEDLVRVFRDWCHFAETRPDREAAMDRIFTSDGVYRWQDALLYPDCRLLEPHEVAKHTPPQETDDPVTVISNYFRYMLKESPTEVDYEKETLQDALVNGRWAFVTTDNGYAGRAYRTCRKEDEVWLLAGSSDPVVLRPAGTTSEFYYITPGYFYGMMDKENWPVDGSEGLAMITLF</sequence>
<comment type="caution">
    <text evidence="2">The sequence shown here is derived from an EMBL/GenBank/DDBJ whole genome shotgun (WGS) entry which is preliminary data.</text>
</comment>
<dbReference type="PANTHER" id="PTHR24148">
    <property type="entry name" value="ANKYRIN REPEAT DOMAIN-CONTAINING PROTEIN 39 HOMOLOG-RELATED"/>
    <property type="match status" value="1"/>
</dbReference>
<protein>
    <recommendedName>
        <fullName evidence="1">Heterokaryon incompatibility domain-containing protein</fullName>
    </recommendedName>
</protein>
<organism evidence="2 3">
    <name type="scientific">Apiospora saccharicola</name>
    <dbReference type="NCBI Taxonomy" id="335842"/>
    <lineage>
        <taxon>Eukaryota</taxon>
        <taxon>Fungi</taxon>
        <taxon>Dikarya</taxon>
        <taxon>Ascomycota</taxon>
        <taxon>Pezizomycotina</taxon>
        <taxon>Sordariomycetes</taxon>
        <taxon>Xylariomycetidae</taxon>
        <taxon>Amphisphaeriales</taxon>
        <taxon>Apiosporaceae</taxon>
        <taxon>Apiospora</taxon>
    </lineage>
</organism>
<dbReference type="Pfam" id="PF06985">
    <property type="entry name" value="HET"/>
    <property type="match status" value="1"/>
</dbReference>
<accession>A0ABR1W0B3</accession>
<proteinExistence type="predicted"/>
<dbReference type="InterPro" id="IPR052895">
    <property type="entry name" value="HetReg/Transcr_Mod"/>
</dbReference>
<dbReference type="PANTHER" id="PTHR24148:SF64">
    <property type="entry name" value="HETEROKARYON INCOMPATIBILITY DOMAIN-CONTAINING PROTEIN"/>
    <property type="match status" value="1"/>
</dbReference>
<feature type="domain" description="Heterokaryon incompatibility" evidence="1">
    <location>
        <begin position="58"/>
        <end position="188"/>
    </location>
</feature>
<dbReference type="InterPro" id="IPR010730">
    <property type="entry name" value="HET"/>
</dbReference>
<gene>
    <name evidence="2" type="ORF">PG996_003068</name>
</gene>
<dbReference type="EMBL" id="JAQQWM010000002">
    <property type="protein sequence ID" value="KAK8076898.1"/>
    <property type="molecule type" value="Genomic_DNA"/>
</dbReference>
<name>A0ABR1W0B3_9PEZI</name>
<evidence type="ECO:0000313" key="2">
    <source>
        <dbReference type="EMBL" id="KAK8076898.1"/>
    </source>
</evidence>
<evidence type="ECO:0000313" key="3">
    <source>
        <dbReference type="Proteomes" id="UP001446871"/>
    </source>
</evidence>